<protein>
    <submittedName>
        <fullName evidence="2">Nitrogenase iron-molybdenum cofactor biosynthesis protein NifE</fullName>
        <ecNumber evidence="2">1.18.6.1</ecNumber>
    </submittedName>
</protein>
<feature type="domain" description="Nitrogenase/oxidoreductase component 1" evidence="1">
    <location>
        <begin position="14"/>
        <end position="400"/>
    </location>
</feature>
<reference evidence="2 3" key="1">
    <citation type="submission" date="2015-01" db="EMBL/GenBank/DDBJ databases">
        <authorList>
            <person name="Aslett A.Martin."/>
            <person name="De Silva Nishadi"/>
        </authorList>
    </citation>
    <scope>NUCLEOTIDE SEQUENCE [LARGE SCALE GENOMIC DNA]</scope>
    <source>
        <strain evidence="2 3">R28058</strain>
    </source>
</reference>
<accession>A0A0C7G4J9</accession>
<dbReference type="Pfam" id="PF00148">
    <property type="entry name" value="Oxidored_nitro"/>
    <property type="match status" value="1"/>
</dbReference>
<dbReference type="Gene3D" id="3.40.50.1980">
    <property type="entry name" value="Nitrogenase molybdenum iron protein domain"/>
    <property type="match status" value="2"/>
</dbReference>
<dbReference type="EC" id="1.18.6.1" evidence="2"/>
<evidence type="ECO:0000259" key="1">
    <source>
        <dbReference type="Pfam" id="PF00148"/>
    </source>
</evidence>
<dbReference type="InterPro" id="IPR049939">
    <property type="entry name" value="NifE-like"/>
</dbReference>
<name>A0A0C7G4J9_PARSO</name>
<dbReference type="EMBL" id="CEKZ01000003">
    <property type="protein sequence ID" value="CEQ02636.1"/>
    <property type="molecule type" value="Genomic_DNA"/>
</dbReference>
<dbReference type="RefSeq" id="WP_055341306.1">
    <property type="nucleotide sequence ID" value="NZ_CDNI01000003.1"/>
</dbReference>
<dbReference type="OrthoDB" id="3199475at2"/>
<dbReference type="Proteomes" id="UP000049127">
    <property type="component" value="Unassembled WGS sequence"/>
</dbReference>
<sequence length="403" mass="45961">MEAYKYFPVANDRMGIIWTLSSIKDACIVEFGPAGTTHYAIEGIGSLNGEDEAKVYSTHMDQSDVTFGKYERLEKAIVEIDTNISPKYIFVMASSISSIIGADIISVCDTLKDLTNAKLIPITTGGLKDDYNTGVEYALELLACEIVKDNNIDKSKYNILGANIDKYNYLSDVKEVERIMNDLFDKKLNTTFTANTSIEKIEEASKASLNIVIRKEALKAAEYMKEKYNIPYIYKNLYGLKNTIKFIESIKAIDGYILNEERYNEEINFVKKNMFGIKRKFYFYDETKDCAVFGDYDTVIGISDMLNEFGFNVDRKEILYKTNCEDEDVLISTSELDRMKYLKDKELLMLLGDGPSLDMVHNSKLDLQVSNPNLEKINIYPYTPFVGFRGCLYIMEKILNIKA</sequence>
<evidence type="ECO:0000313" key="2">
    <source>
        <dbReference type="EMBL" id="CEQ02636.1"/>
    </source>
</evidence>
<gene>
    <name evidence="2" type="primary">nifE2_1</name>
    <name evidence="2" type="ORF">R28058_03691</name>
</gene>
<dbReference type="AlphaFoldDB" id="A0A0C7G4J9"/>
<dbReference type="InterPro" id="IPR000510">
    <property type="entry name" value="Nase/OxRdtase_comp1"/>
</dbReference>
<dbReference type="PANTHER" id="PTHR42956:SF1">
    <property type="entry name" value="NITROGENASE IRON-MOLYBDENUM COFACTOR BIOSYNTHESIS PROTEIN NIFE"/>
    <property type="match status" value="1"/>
</dbReference>
<dbReference type="PANTHER" id="PTHR42956">
    <property type="entry name" value="NITROGENASE IRON-MOLYBDENUM COFACTOR BIOSYNTHESIS PROTEIN NIFE"/>
    <property type="match status" value="1"/>
</dbReference>
<proteinExistence type="predicted"/>
<evidence type="ECO:0000313" key="3">
    <source>
        <dbReference type="Proteomes" id="UP000049127"/>
    </source>
</evidence>
<dbReference type="SUPFAM" id="SSF53807">
    <property type="entry name" value="Helical backbone' metal receptor"/>
    <property type="match status" value="1"/>
</dbReference>
<keyword evidence="2" id="KW-0560">Oxidoreductase</keyword>
<dbReference type="CDD" id="cd00316">
    <property type="entry name" value="Oxidoreductase_nitrogenase"/>
    <property type="match status" value="1"/>
</dbReference>
<organism evidence="2 3">
    <name type="scientific">Paraclostridium sordellii</name>
    <name type="common">Clostridium sordellii</name>
    <dbReference type="NCBI Taxonomy" id="1505"/>
    <lineage>
        <taxon>Bacteria</taxon>
        <taxon>Bacillati</taxon>
        <taxon>Bacillota</taxon>
        <taxon>Clostridia</taxon>
        <taxon>Peptostreptococcales</taxon>
        <taxon>Peptostreptococcaceae</taxon>
        <taxon>Paraclostridium</taxon>
    </lineage>
</organism>
<dbReference type="GO" id="GO:0016163">
    <property type="term" value="F:nitrogenase activity"/>
    <property type="evidence" value="ECO:0007669"/>
    <property type="project" value="UniProtKB-EC"/>
</dbReference>